<dbReference type="EMBL" id="CACRXK020015656">
    <property type="protein sequence ID" value="CAB4028694.1"/>
    <property type="molecule type" value="Genomic_DNA"/>
</dbReference>
<keyword evidence="2" id="KW-1185">Reference proteome</keyword>
<comment type="caution">
    <text evidence="1">The sequence shown here is derived from an EMBL/GenBank/DDBJ whole genome shotgun (WGS) entry which is preliminary data.</text>
</comment>
<sequence length="52" mass="6069">MEIEMTKCWKYMLGLTEWVLHPVVKTIKEQITQVDPHPIHNAVHLVSVRTST</sequence>
<proteinExistence type="predicted"/>
<organism evidence="1 2">
    <name type="scientific">Paramuricea clavata</name>
    <name type="common">Red gorgonian</name>
    <name type="synonym">Violescent sea-whip</name>
    <dbReference type="NCBI Taxonomy" id="317549"/>
    <lineage>
        <taxon>Eukaryota</taxon>
        <taxon>Metazoa</taxon>
        <taxon>Cnidaria</taxon>
        <taxon>Anthozoa</taxon>
        <taxon>Octocorallia</taxon>
        <taxon>Malacalcyonacea</taxon>
        <taxon>Plexauridae</taxon>
        <taxon>Paramuricea</taxon>
    </lineage>
</organism>
<reference evidence="1" key="1">
    <citation type="submission" date="2020-04" db="EMBL/GenBank/DDBJ databases">
        <authorList>
            <person name="Alioto T."/>
            <person name="Alioto T."/>
            <person name="Gomez Garrido J."/>
        </authorList>
    </citation>
    <scope>NUCLEOTIDE SEQUENCE</scope>
    <source>
        <strain evidence="1">A484AB</strain>
    </source>
</reference>
<dbReference type="Proteomes" id="UP001152795">
    <property type="component" value="Unassembled WGS sequence"/>
</dbReference>
<name>A0A6S7JF20_PARCT</name>
<protein>
    <submittedName>
        <fullName evidence="1">Uncharacterized protein</fullName>
    </submittedName>
</protein>
<gene>
    <name evidence="1" type="ORF">PACLA_8A009063</name>
</gene>
<evidence type="ECO:0000313" key="1">
    <source>
        <dbReference type="EMBL" id="CAB4028694.1"/>
    </source>
</evidence>
<dbReference type="AlphaFoldDB" id="A0A6S7JF20"/>
<evidence type="ECO:0000313" key="2">
    <source>
        <dbReference type="Proteomes" id="UP001152795"/>
    </source>
</evidence>
<accession>A0A6S7JF20</accession>